<dbReference type="PROSITE" id="PS51192">
    <property type="entry name" value="HELICASE_ATP_BIND_1"/>
    <property type="match status" value="1"/>
</dbReference>
<proteinExistence type="predicted"/>
<accession>A0A4P8EHB2</accession>
<organism evidence="7 8">
    <name type="scientific">Pseudorhodobacter turbinis</name>
    <dbReference type="NCBI Taxonomy" id="2500533"/>
    <lineage>
        <taxon>Bacteria</taxon>
        <taxon>Pseudomonadati</taxon>
        <taxon>Pseudomonadota</taxon>
        <taxon>Alphaproteobacteria</taxon>
        <taxon>Rhodobacterales</taxon>
        <taxon>Paracoccaceae</taxon>
        <taxon>Pseudorhodobacter</taxon>
    </lineage>
</organism>
<sequence>MEFGEFVELRGRKWLSQGANLLAKDLNVLQLSCIEDDAQGEEATVIWDAEIAAHSATDSLWGAIGSTGTDTASTFSAWLKTVDWNSTSVADKGLFQAPFRAGIRLDPYQLAPLQKALDLPRVNMLIADDVGLGKTIEAGLVLREMLLRGRVNFVVIACPPSMIMQWHEELGQKFGIAATILDRNYLAQIRRRRGFGTNPWASGSCFLVSHRLLADETYASGLREILGPMRSNSMLILDEAHHAAPASGSRYAVDSQFTRAIRDIAQGFEHRLFLSATPHNGHSNSFTALLEILDPHRFTRGVPVETADLEPVMVRRLKSDLRALGEHFPERIVEEVKIDGLATDDADLRLSEMLESYGAMRDARLHAMTARERAEGKLVFSGLQQRLLSSPEAFRKTLEVHLRAMKAPTTAEHAKLSSLATAFADGKEVDGLDEDDLNYSTAMTDDVDDDASLVTAATMAGLAGATEPAVEDEKSFVKLMLEEARKASLKPDARVRWMASWIRQNMTSDGNWNDRRLIVFTEYQDTRLWLQNRLLELLDDLDPDNHFASLTGMTSQEDRERIKFAFNCNPSESPLRLLICTDAAREGINLQKGCHDLVHFDLPWNPSRLEQRNGRIDRKLQPAPTVFCRYFRYAQRPTDIVQAALVRKTERIRNELGAVGRVIEDRLMKRLTSEGIRRDRAVALAAELENDDETATYRAEIRALNGTEEKRRKAVGEENAKLRKTLEDSRRRVGILGSDLQQVIGIALSQSGGHLTHSSVSSVPSATVFTIHENDPVFSGAGWAPILDDLRLAPPAKGQKLNEWRAAQPLKRLSFDPVILPDQRDAPEVCHLHVEHRLVRRLVARFVSQGFRTRLNRACVLMVPNAQRRVVLLGRMSLYGPKGVRLHEEVIPITARIGADGQLRLLRPGLDAEALTLASLDDSLRDGKAASDAISTEALSRRRGDVASLRSEFELRSAPIIKAVTEQLQELGKKEEASMRRLLIDQRARLQKRAHEPEQSEFNFEEQRQVDADRRHWQKKLDRLLTEIDVEPAKIRKGFDVVACRLEPVGLIYLWPETT</sequence>
<dbReference type="Pfam" id="PF00271">
    <property type="entry name" value="Helicase_C"/>
    <property type="match status" value="1"/>
</dbReference>
<keyword evidence="3 7" id="KW-0347">Helicase</keyword>
<dbReference type="GO" id="GO:0016787">
    <property type="term" value="F:hydrolase activity"/>
    <property type="evidence" value="ECO:0007669"/>
    <property type="project" value="UniProtKB-KW"/>
</dbReference>
<evidence type="ECO:0000256" key="3">
    <source>
        <dbReference type="ARBA" id="ARBA00022806"/>
    </source>
</evidence>
<dbReference type="InterPro" id="IPR049730">
    <property type="entry name" value="SNF2/RAD54-like_C"/>
</dbReference>
<dbReference type="InterPro" id="IPR014001">
    <property type="entry name" value="Helicase_ATP-bd"/>
</dbReference>
<dbReference type="InterPro" id="IPR057342">
    <property type="entry name" value="DEXDc_RapA"/>
</dbReference>
<gene>
    <name evidence="7" type="ORF">EOK75_07015</name>
</gene>
<evidence type="ECO:0000313" key="7">
    <source>
        <dbReference type="EMBL" id="QCO56541.1"/>
    </source>
</evidence>
<reference evidence="7 8" key="1">
    <citation type="submission" date="2019-05" db="EMBL/GenBank/DDBJ databases">
        <title>Pseudorhodobacter turbinis sp. nov., isolated from the gut of the Korean turban shell.</title>
        <authorList>
            <person name="Jeong Y.-S."/>
            <person name="Kang W.-R."/>
            <person name="Bae J.-W."/>
        </authorList>
    </citation>
    <scope>NUCLEOTIDE SEQUENCE [LARGE SCALE GENOMIC DNA]</scope>
    <source>
        <strain evidence="7 8">S12M18</strain>
    </source>
</reference>
<dbReference type="EMBL" id="CP039964">
    <property type="protein sequence ID" value="QCO56541.1"/>
    <property type="molecule type" value="Genomic_DNA"/>
</dbReference>
<evidence type="ECO:0000256" key="1">
    <source>
        <dbReference type="ARBA" id="ARBA00022741"/>
    </source>
</evidence>
<dbReference type="KEGG" id="pseb:EOK75_07015"/>
<dbReference type="InterPro" id="IPR038718">
    <property type="entry name" value="SNF2-like_sf"/>
</dbReference>
<keyword evidence="8" id="KW-1185">Reference proteome</keyword>
<protein>
    <submittedName>
        <fullName evidence="7">DEAD/DEAH box helicase</fullName>
    </submittedName>
</protein>
<dbReference type="InterPro" id="IPR001650">
    <property type="entry name" value="Helicase_C-like"/>
</dbReference>
<name>A0A4P8EHB2_9RHOB</name>
<dbReference type="Proteomes" id="UP000298631">
    <property type="component" value="Chromosome"/>
</dbReference>
<dbReference type="Gene3D" id="3.40.50.10810">
    <property type="entry name" value="Tandem AAA-ATPase domain"/>
    <property type="match status" value="1"/>
</dbReference>
<dbReference type="SUPFAM" id="SSF52540">
    <property type="entry name" value="P-loop containing nucleoside triphosphate hydrolases"/>
    <property type="match status" value="2"/>
</dbReference>
<keyword evidence="4" id="KW-0067">ATP-binding</keyword>
<dbReference type="PANTHER" id="PTHR10799">
    <property type="entry name" value="SNF2/RAD54 HELICASE FAMILY"/>
    <property type="match status" value="1"/>
</dbReference>
<dbReference type="CDD" id="cd18793">
    <property type="entry name" value="SF2_C_SNF"/>
    <property type="match status" value="1"/>
</dbReference>
<evidence type="ECO:0000259" key="5">
    <source>
        <dbReference type="PROSITE" id="PS51192"/>
    </source>
</evidence>
<feature type="domain" description="Helicase C-terminal" evidence="6">
    <location>
        <begin position="494"/>
        <end position="667"/>
    </location>
</feature>
<dbReference type="Pfam" id="PF00176">
    <property type="entry name" value="SNF2-rel_dom"/>
    <property type="match status" value="1"/>
</dbReference>
<dbReference type="InterPro" id="IPR000330">
    <property type="entry name" value="SNF2_N"/>
</dbReference>
<keyword evidence="1" id="KW-0547">Nucleotide-binding</keyword>
<feature type="domain" description="Helicase ATP-binding" evidence="5">
    <location>
        <begin position="115"/>
        <end position="296"/>
    </location>
</feature>
<dbReference type="CDD" id="cd18011">
    <property type="entry name" value="DEXDc_RapA"/>
    <property type="match status" value="1"/>
</dbReference>
<dbReference type="Gene3D" id="3.40.50.300">
    <property type="entry name" value="P-loop containing nucleotide triphosphate hydrolases"/>
    <property type="match status" value="1"/>
</dbReference>
<dbReference type="SMART" id="SM00490">
    <property type="entry name" value="HELICc"/>
    <property type="match status" value="1"/>
</dbReference>
<dbReference type="PROSITE" id="PS51194">
    <property type="entry name" value="HELICASE_CTER"/>
    <property type="match status" value="1"/>
</dbReference>
<dbReference type="SMART" id="SM00487">
    <property type="entry name" value="DEXDc"/>
    <property type="match status" value="1"/>
</dbReference>
<dbReference type="GO" id="GO:0005524">
    <property type="term" value="F:ATP binding"/>
    <property type="evidence" value="ECO:0007669"/>
    <property type="project" value="UniProtKB-KW"/>
</dbReference>
<dbReference type="AlphaFoldDB" id="A0A4P8EHB2"/>
<dbReference type="InterPro" id="IPR027417">
    <property type="entry name" value="P-loop_NTPase"/>
</dbReference>
<dbReference type="GO" id="GO:0004386">
    <property type="term" value="F:helicase activity"/>
    <property type="evidence" value="ECO:0007669"/>
    <property type="project" value="UniProtKB-KW"/>
</dbReference>
<dbReference type="NCBIfam" id="NF038317">
    <property type="entry name" value="DISARM_DrmD"/>
    <property type="match status" value="1"/>
</dbReference>
<evidence type="ECO:0000313" key="8">
    <source>
        <dbReference type="Proteomes" id="UP000298631"/>
    </source>
</evidence>
<evidence type="ECO:0000259" key="6">
    <source>
        <dbReference type="PROSITE" id="PS51194"/>
    </source>
</evidence>
<evidence type="ECO:0000256" key="2">
    <source>
        <dbReference type="ARBA" id="ARBA00022801"/>
    </source>
</evidence>
<dbReference type="OrthoDB" id="9814088at2"/>
<keyword evidence="2" id="KW-0378">Hydrolase</keyword>
<evidence type="ECO:0000256" key="4">
    <source>
        <dbReference type="ARBA" id="ARBA00022840"/>
    </source>
</evidence>